<evidence type="ECO:0000313" key="1">
    <source>
        <dbReference type="EMBL" id="CAB4614638.1"/>
    </source>
</evidence>
<organism evidence="1">
    <name type="scientific">freshwater metagenome</name>
    <dbReference type="NCBI Taxonomy" id="449393"/>
    <lineage>
        <taxon>unclassified sequences</taxon>
        <taxon>metagenomes</taxon>
        <taxon>ecological metagenomes</taxon>
    </lineage>
</organism>
<accession>A0A6J6I1P7</accession>
<reference evidence="1" key="1">
    <citation type="submission" date="2020-05" db="EMBL/GenBank/DDBJ databases">
        <authorList>
            <person name="Chiriac C."/>
            <person name="Salcher M."/>
            <person name="Ghai R."/>
            <person name="Kavagutti S V."/>
        </authorList>
    </citation>
    <scope>NUCLEOTIDE SEQUENCE</scope>
</reference>
<dbReference type="AlphaFoldDB" id="A0A6J6I1P7"/>
<protein>
    <submittedName>
        <fullName evidence="1">Unannotated protein</fullName>
    </submittedName>
</protein>
<proteinExistence type="predicted"/>
<dbReference type="EMBL" id="CAEZUN010000249">
    <property type="protein sequence ID" value="CAB4614638.1"/>
    <property type="molecule type" value="Genomic_DNA"/>
</dbReference>
<sequence length="152" mass="16152">MPSAFIFTASTRLRAVCAAATEVWFDFKPSENVVESIPKAARTATSAMPSIGRPLSSSSFATAAAVPLPKFPSVESFCFFLSSSATFSAFCKVETGAPRLPVVKGTASGKTLEALAVIKPCVRSASSWLRRNNANSARPVVVRCTSSRNQRD</sequence>
<name>A0A6J6I1P7_9ZZZZ</name>
<gene>
    <name evidence="1" type="ORF">UFOPK1826_01483</name>
</gene>